<reference evidence="3 4" key="3">
    <citation type="journal article" date="2017" name="G3 (Bethesda)">
        <title>Comparative analysis highlights variable genome content of wheat rusts and divergence of the mating loci.</title>
        <authorList>
            <person name="Cuomo C.A."/>
            <person name="Bakkeren G."/>
            <person name="Khalil H.B."/>
            <person name="Panwar V."/>
            <person name="Joly D."/>
            <person name="Linning R."/>
            <person name="Sakthikumar S."/>
            <person name="Song X."/>
            <person name="Adiconis X."/>
            <person name="Fan L."/>
            <person name="Goldberg J.M."/>
            <person name="Levin J.Z."/>
            <person name="Young S."/>
            <person name="Zeng Q."/>
            <person name="Anikster Y."/>
            <person name="Bruce M."/>
            <person name="Wang M."/>
            <person name="Yin C."/>
            <person name="McCallum B."/>
            <person name="Szabo L.J."/>
            <person name="Hulbert S."/>
            <person name="Chen X."/>
            <person name="Fellers J.P."/>
        </authorList>
    </citation>
    <scope>NUCLEOTIDE SEQUENCE</scope>
    <source>
        <strain evidence="4">Isolate 1-1 / race 1 (BBBD)</strain>
        <strain evidence="3">isolate 1-1 / race 1 (BBBD)</strain>
    </source>
</reference>
<evidence type="ECO:0000313" key="2">
    <source>
        <dbReference type="EMBL" id="OAV86696.1"/>
    </source>
</evidence>
<feature type="region of interest" description="Disordered" evidence="1">
    <location>
        <begin position="750"/>
        <end position="785"/>
    </location>
</feature>
<organism evidence="2">
    <name type="scientific">Puccinia triticina (isolate 1-1 / race 1 (BBBD))</name>
    <name type="common">Brown leaf rust fungus</name>
    <dbReference type="NCBI Taxonomy" id="630390"/>
    <lineage>
        <taxon>Eukaryota</taxon>
        <taxon>Fungi</taxon>
        <taxon>Dikarya</taxon>
        <taxon>Basidiomycota</taxon>
        <taxon>Pucciniomycotina</taxon>
        <taxon>Pucciniomycetes</taxon>
        <taxon>Pucciniales</taxon>
        <taxon>Pucciniaceae</taxon>
        <taxon>Puccinia</taxon>
    </lineage>
</organism>
<name>A0A180G1W6_PUCT1</name>
<dbReference type="OrthoDB" id="5535068at2759"/>
<evidence type="ECO:0000313" key="3">
    <source>
        <dbReference type="EnsemblFungi" id="PTTG_29772-t43_1-p1"/>
    </source>
</evidence>
<feature type="region of interest" description="Disordered" evidence="1">
    <location>
        <begin position="302"/>
        <end position="383"/>
    </location>
</feature>
<feature type="compositionally biased region" description="Basic and acidic residues" evidence="1">
    <location>
        <begin position="769"/>
        <end position="785"/>
    </location>
</feature>
<evidence type="ECO:0000313" key="4">
    <source>
        <dbReference type="Proteomes" id="UP000005240"/>
    </source>
</evidence>
<dbReference type="PANTHER" id="PTHR33246:SF51">
    <property type="entry name" value="MYB_SANT-LIKE DOMAIN-CONTAINING PROTEIN"/>
    <property type="match status" value="1"/>
</dbReference>
<feature type="compositionally biased region" description="Polar residues" evidence="1">
    <location>
        <begin position="373"/>
        <end position="383"/>
    </location>
</feature>
<proteinExistence type="predicted"/>
<feature type="compositionally biased region" description="Low complexity" evidence="1">
    <location>
        <begin position="316"/>
        <end position="328"/>
    </location>
</feature>
<dbReference type="PANTHER" id="PTHR33246">
    <property type="entry name" value="CCHC-TYPE DOMAIN-CONTAINING PROTEIN"/>
    <property type="match status" value="1"/>
</dbReference>
<sequence>MVKIKPQKKGLCFDGTKVEQFLDFYELAAQLDGASEYDMARQLGCFVQEGEILMILATLEGYKPPNWPKLRAAMIAYWGDVDKALFTERDLDALVDLWVAKGGVSSVSEYQAFRKSWEPIQSYLEKAMVTTLDKRFRLPSFEVLKSAVTAVMETQTALTFEDSRISNPVPGPFKAANDTMLKMEADRRPKDAPVQPQTPATVDDLSRMLQSFEQRLKKELLGSAPASAAPAGSRPPLVCFYCHREGHGTARCFELKKDKEEKLVEQRGNDFFLPNGALIPRDNSARSDMSWRLSSQSFSGFYQSDPARKRHEAPKPFKAPAVPPSVAKRPVKKKPTSGSDSEGEEMGAEPELFERSPARPSLSAEPTEPVPSTPASKPESTQPRVRFERGIAKHHPHAFEGVIKKISDLPVTNLTVSEILAISPAVADGMKKWVSRRRCGGPSCGQLLIFVWNFPLRNLVYSALKPCLFRSETLSIPLRHRRGPIFRCLFRLKRSVQQRGTGEVEVSPLQLSSTSEALRIKTSSPLREPPPSFLFVRSAVSVVMAEVGGDPRPAKMKKIKPQEGLKFDGSNIERFLADYELAAELDEASDYDKARQIVRFVENGETRAVLETLEGNSPPNWSKLKAAMLSYWADVDTALFTERDIAWDPIQAYLVSKGHIESDEELKKQFYQAFSVGFQARIRDQMIKESTLIVTADNRARLPAFKVLRAAVDTVMKGQISLTFEDTQSAAPVASPFQEANDILKKMGAERRPVAETSAPKPENFYGGAHKDVQGLRAIHEGRKP</sequence>
<evidence type="ECO:0008006" key="5">
    <source>
        <dbReference type="Google" id="ProtNLM"/>
    </source>
</evidence>
<gene>
    <name evidence="2" type="ORF">PTTG_29772</name>
</gene>
<accession>A0A180G1W6</accession>
<keyword evidence="4" id="KW-1185">Reference proteome</keyword>
<dbReference type="EMBL" id="ADAS02000881">
    <property type="protein sequence ID" value="OAV86696.1"/>
    <property type="molecule type" value="Genomic_DNA"/>
</dbReference>
<protein>
    <recommendedName>
        <fullName evidence="5">CCHC-type domain-containing protein</fullName>
    </recommendedName>
</protein>
<evidence type="ECO:0000256" key="1">
    <source>
        <dbReference type="SAM" id="MobiDB-lite"/>
    </source>
</evidence>
<reference evidence="3" key="4">
    <citation type="submission" date="2025-05" db="UniProtKB">
        <authorList>
            <consortium name="EnsemblFungi"/>
        </authorList>
    </citation>
    <scope>IDENTIFICATION</scope>
    <source>
        <strain evidence="3">isolate 1-1 / race 1 (BBBD)</strain>
    </source>
</reference>
<dbReference type="Proteomes" id="UP000005240">
    <property type="component" value="Unassembled WGS sequence"/>
</dbReference>
<dbReference type="AlphaFoldDB" id="A0A180G1W6"/>
<dbReference type="VEuPathDB" id="FungiDB:PTTG_29772"/>
<reference evidence="2" key="1">
    <citation type="submission" date="2009-11" db="EMBL/GenBank/DDBJ databases">
        <authorList>
            <consortium name="The Broad Institute Genome Sequencing Platform"/>
            <person name="Ward D."/>
            <person name="Feldgarden M."/>
            <person name="Earl A."/>
            <person name="Young S.K."/>
            <person name="Zeng Q."/>
            <person name="Koehrsen M."/>
            <person name="Alvarado L."/>
            <person name="Berlin A."/>
            <person name="Bochicchio J."/>
            <person name="Borenstein D."/>
            <person name="Chapman S.B."/>
            <person name="Chen Z."/>
            <person name="Engels R."/>
            <person name="Freedman E."/>
            <person name="Gellesch M."/>
            <person name="Goldberg J."/>
            <person name="Griggs A."/>
            <person name="Gujja S."/>
            <person name="Heilman E."/>
            <person name="Heiman D."/>
            <person name="Hepburn T."/>
            <person name="Howarth C."/>
            <person name="Jen D."/>
            <person name="Larson L."/>
            <person name="Lewis B."/>
            <person name="Mehta T."/>
            <person name="Park D."/>
            <person name="Pearson M."/>
            <person name="Roberts A."/>
            <person name="Saif S."/>
            <person name="Shea T."/>
            <person name="Shenoy N."/>
            <person name="Sisk P."/>
            <person name="Stolte C."/>
            <person name="Sykes S."/>
            <person name="Thomson T."/>
            <person name="Walk T."/>
            <person name="White J."/>
            <person name="Yandava C."/>
            <person name="Izard J."/>
            <person name="Baranova O.V."/>
            <person name="Blanton J.M."/>
            <person name="Tanner A.C."/>
            <person name="Dewhirst F.E."/>
            <person name="Haas B."/>
            <person name="Nusbaum C."/>
            <person name="Birren B."/>
        </authorList>
    </citation>
    <scope>NUCLEOTIDE SEQUENCE [LARGE SCALE GENOMIC DNA]</scope>
    <source>
        <strain evidence="2">1-1 BBBD Race 1</strain>
    </source>
</reference>
<reference evidence="2" key="2">
    <citation type="submission" date="2016-05" db="EMBL/GenBank/DDBJ databases">
        <title>Comparative analysis highlights variable genome content of wheat rusts and divergence of the mating loci.</title>
        <authorList>
            <person name="Cuomo C.A."/>
            <person name="Bakkeren G."/>
            <person name="Szabo L."/>
            <person name="Khalil H."/>
            <person name="Joly D."/>
            <person name="Goldberg J."/>
            <person name="Young S."/>
            <person name="Zeng Q."/>
            <person name="Fellers J."/>
        </authorList>
    </citation>
    <scope>NUCLEOTIDE SEQUENCE [LARGE SCALE GENOMIC DNA]</scope>
    <source>
        <strain evidence="2">1-1 BBBD Race 1</strain>
    </source>
</reference>
<dbReference type="EnsemblFungi" id="PTTG_29772-t43_1">
    <property type="protein sequence ID" value="PTTG_29772-t43_1-p1"/>
    <property type="gene ID" value="PTTG_29772"/>
</dbReference>